<sequence>MTHATQTVIITSCWQLPAGKSESKQNESIISCHIAAVSIGRGAFGFISNDIAKQMPSIYDKQSSSISPAVGISWTYSGPEQQENLETSRVQVVSGLEQDLVLGDSTDELYQSVRLTPPQASQDQASSVSCLDKRLTRQLNSQEDFARHGLVPVNQQSQDKLKYLMGLYSQKAQSPLLRPGTSDSTPKELERPFKAREYLHVSSMDTTSHASSDENWVVAFKGSASGLNSYSPPPVDLNSSDANSKQDAWEASTDAVSRYSRPNSPTSGWSLVDENTSITPEEVDENQGENEAGRSDFEMHPGHYFWEWDIQRQLWRRRGRSGLDEKDWFAEKLLQ</sequence>
<dbReference type="AlphaFoldDB" id="A0AAE8M8E4"/>
<comment type="caution">
    <text evidence="2">The sequence shown here is derived from an EMBL/GenBank/DDBJ whole genome shotgun (WGS) entry which is preliminary data.</text>
</comment>
<name>A0AAE8M8E4_9HYPO</name>
<dbReference type="Proteomes" id="UP001187734">
    <property type="component" value="Unassembled WGS sequence"/>
</dbReference>
<feature type="compositionally biased region" description="Polar residues" evidence="1">
    <location>
        <begin position="260"/>
        <end position="279"/>
    </location>
</feature>
<reference evidence="2" key="1">
    <citation type="submission" date="2018-03" db="EMBL/GenBank/DDBJ databases">
        <authorList>
            <person name="Guldener U."/>
        </authorList>
    </citation>
    <scope>NUCLEOTIDE SEQUENCE</scope>
</reference>
<feature type="compositionally biased region" description="Polar residues" evidence="1">
    <location>
        <begin position="237"/>
        <end position="246"/>
    </location>
</feature>
<gene>
    <name evidence="2" type="ORF">FTOL_06027</name>
</gene>
<accession>A0AAE8M8E4</accession>
<protein>
    <submittedName>
        <fullName evidence="2">Uncharacterized protein</fullName>
    </submittedName>
</protein>
<organism evidence="2 3">
    <name type="scientific">Fusarium torulosum</name>
    <dbReference type="NCBI Taxonomy" id="33205"/>
    <lineage>
        <taxon>Eukaryota</taxon>
        <taxon>Fungi</taxon>
        <taxon>Dikarya</taxon>
        <taxon>Ascomycota</taxon>
        <taxon>Pezizomycotina</taxon>
        <taxon>Sordariomycetes</taxon>
        <taxon>Hypocreomycetidae</taxon>
        <taxon>Hypocreales</taxon>
        <taxon>Nectriaceae</taxon>
        <taxon>Fusarium</taxon>
    </lineage>
</organism>
<proteinExistence type="predicted"/>
<feature type="region of interest" description="Disordered" evidence="1">
    <location>
        <begin position="231"/>
        <end position="296"/>
    </location>
</feature>
<keyword evidence="3" id="KW-1185">Reference proteome</keyword>
<evidence type="ECO:0000313" key="3">
    <source>
        <dbReference type="Proteomes" id="UP001187734"/>
    </source>
</evidence>
<evidence type="ECO:0000313" key="2">
    <source>
        <dbReference type="EMBL" id="SPJ76296.1"/>
    </source>
</evidence>
<dbReference type="EMBL" id="ONZP01000192">
    <property type="protein sequence ID" value="SPJ76296.1"/>
    <property type="molecule type" value="Genomic_DNA"/>
</dbReference>
<evidence type="ECO:0000256" key="1">
    <source>
        <dbReference type="SAM" id="MobiDB-lite"/>
    </source>
</evidence>